<dbReference type="FunFam" id="3.30.420.10:FF:000019">
    <property type="entry name" value="RNA exonuclease NEF-sp"/>
    <property type="match status" value="1"/>
</dbReference>
<dbReference type="GO" id="GO:0004527">
    <property type="term" value="F:exonuclease activity"/>
    <property type="evidence" value="ECO:0007669"/>
    <property type="project" value="UniProtKB-KW"/>
</dbReference>
<comment type="similarity">
    <text evidence="2">Belongs to the REXO1/REXO3 family.</text>
</comment>
<keyword evidence="9" id="KW-0539">Nucleus</keyword>
<evidence type="ECO:0000313" key="12">
    <source>
        <dbReference type="EMBL" id="VDL19562.1"/>
    </source>
</evidence>
<dbReference type="SUPFAM" id="SSF53098">
    <property type="entry name" value="Ribonuclease H-like"/>
    <property type="match status" value="1"/>
</dbReference>
<evidence type="ECO:0000256" key="1">
    <source>
        <dbReference type="ARBA" id="ARBA00004123"/>
    </source>
</evidence>
<evidence type="ECO:0000313" key="13">
    <source>
        <dbReference type="Proteomes" id="UP000274504"/>
    </source>
</evidence>
<dbReference type="InterPro" id="IPR013520">
    <property type="entry name" value="Ribonucl_H"/>
</dbReference>
<dbReference type="PANTHER" id="PTHR12801:SF82">
    <property type="entry name" value="RNA EXONUCLEASE 5"/>
    <property type="match status" value="1"/>
</dbReference>
<evidence type="ECO:0000256" key="8">
    <source>
        <dbReference type="ARBA" id="ARBA00022839"/>
    </source>
</evidence>
<evidence type="ECO:0000259" key="11">
    <source>
        <dbReference type="SMART" id="SM00479"/>
    </source>
</evidence>
<dbReference type="Gene3D" id="3.30.420.10">
    <property type="entry name" value="Ribonuclease H-like superfamily/Ribonuclease H"/>
    <property type="match status" value="1"/>
</dbReference>
<evidence type="ECO:0000256" key="4">
    <source>
        <dbReference type="ARBA" id="ARBA00022679"/>
    </source>
</evidence>
<dbReference type="GO" id="GO:0016301">
    <property type="term" value="F:kinase activity"/>
    <property type="evidence" value="ECO:0007669"/>
    <property type="project" value="UniProtKB-KW"/>
</dbReference>
<dbReference type="InterPro" id="IPR036397">
    <property type="entry name" value="RNaseH_sf"/>
</dbReference>
<name>A0A0R3SC37_HYMDI</name>
<dbReference type="SUPFAM" id="SSF56104">
    <property type="entry name" value="SAICAR synthase-like"/>
    <property type="match status" value="1"/>
</dbReference>
<keyword evidence="8" id="KW-0269">Exonuclease</keyword>
<gene>
    <name evidence="12" type="ORF">HDID_LOCUS2101</name>
</gene>
<dbReference type="SMART" id="SM00479">
    <property type="entry name" value="EXOIII"/>
    <property type="match status" value="1"/>
</dbReference>
<dbReference type="Gene3D" id="3.30.470.160">
    <property type="entry name" value="Inositol polyphosphate kinase"/>
    <property type="match status" value="1"/>
</dbReference>
<dbReference type="GO" id="GO:0005634">
    <property type="term" value="C:nucleus"/>
    <property type="evidence" value="ECO:0007669"/>
    <property type="project" value="UniProtKB-SubCell"/>
</dbReference>
<evidence type="ECO:0000313" key="14">
    <source>
        <dbReference type="WBParaSite" id="HDID_0000210001-mRNA-1"/>
    </source>
</evidence>
<feature type="compositionally biased region" description="Acidic residues" evidence="10">
    <location>
        <begin position="462"/>
        <end position="482"/>
    </location>
</feature>
<dbReference type="CDD" id="cd06145">
    <property type="entry name" value="REX1_like"/>
    <property type="match status" value="1"/>
</dbReference>
<reference evidence="14" key="1">
    <citation type="submission" date="2017-02" db="UniProtKB">
        <authorList>
            <consortium name="WormBaseParasite"/>
        </authorList>
    </citation>
    <scope>IDENTIFICATION</scope>
</reference>
<dbReference type="InterPro" id="IPR038286">
    <property type="entry name" value="IPK_sf"/>
</dbReference>
<comment type="subcellular location">
    <subcellularLocation>
        <location evidence="1">Nucleus</location>
    </subcellularLocation>
</comment>
<evidence type="ECO:0000256" key="9">
    <source>
        <dbReference type="ARBA" id="ARBA00023242"/>
    </source>
</evidence>
<dbReference type="OrthoDB" id="206335at2759"/>
<dbReference type="Proteomes" id="UP000274504">
    <property type="component" value="Unassembled WGS sequence"/>
</dbReference>
<proteinExistence type="inferred from homology"/>
<evidence type="ECO:0000256" key="10">
    <source>
        <dbReference type="SAM" id="MobiDB-lite"/>
    </source>
</evidence>
<feature type="region of interest" description="Disordered" evidence="10">
    <location>
        <begin position="455"/>
        <end position="493"/>
    </location>
</feature>
<evidence type="ECO:0000256" key="2">
    <source>
        <dbReference type="ARBA" id="ARBA00006357"/>
    </source>
</evidence>
<dbReference type="STRING" id="6216.A0A0R3SC37"/>
<evidence type="ECO:0000256" key="7">
    <source>
        <dbReference type="ARBA" id="ARBA00022801"/>
    </source>
</evidence>
<reference evidence="12 13" key="2">
    <citation type="submission" date="2018-11" db="EMBL/GenBank/DDBJ databases">
        <authorList>
            <consortium name="Pathogen Informatics"/>
        </authorList>
    </citation>
    <scope>NUCLEOTIDE SEQUENCE [LARGE SCALE GENOMIC DNA]</scope>
</reference>
<keyword evidence="6" id="KW-0418">Kinase</keyword>
<dbReference type="PANTHER" id="PTHR12801">
    <property type="entry name" value="RNA EXONUCLEASE REXO1 / RECO3 FAMILY MEMBER-RELATED"/>
    <property type="match status" value="1"/>
</dbReference>
<dbReference type="InterPro" id="IPR047021">
    <property type="entry name" value="REXO1/3/4-like"/>
</dbReference>
<keyword evidence="5" id="KW-0540">Nuclease</keyword>
<dbReference type="GO" id="GO:0003676">
    <property type="term" value="F:nucleic acid binding"/>
    <property type="evidence" value="ECO:0007669"/>
    <property type="project" value="InterPro"/>
</dbReference>
<protein>
    <submittedName>
        <fullName evidence="14">Exonuclease domain-containing protein</fullName>
    </submittedName>
</protein>
<dbReference type="WBParaSite" id="HDID_0000210001-mRNA-1">
    <property type="protein sequence ID" value="HDID_0000210001-mRNA-1"/>
    <property type="gene ID" value="HDID_0000210001"/>
</dbReference>
<dbReference type="AlphaFoldDB" id="A0A0R3SC37"/>
<evidence type="ECO:0000256" key="5">
    <source>
        <dbReference type="ARBA" id="ARBA00022722"/>
    </source>
</evidence>
<dbReference type="InterPro" id="IPR005522">
    <property type="entry name" value="IPK"/>
</dbReference>
<accession>A0A0R3SC37</accession>
<evidence type="ECO:0000256" key="3">
    <source>
        <dbReference type="ARBA" id="ARBA00007374"/>
    </source>
</evidence>
<dbReference type="InterPro" id="IPR012337">
    <property type="entry name" value="RNaseH-like_sf"/>
</dbReference>
<organism evidence="14">
    <name type="scientific">Hymenolepis diminuta</name>
    <name type="common">Rat tapeworm</name>
    <dbReference type="NCBI Taxonomy" id="6216"/>
    <lineage>
        <taxon>Eukaryota</taxon>
        <taxon>Metazoa</taxon>
        <taxon>Spiralia</taxon>
        <taxon>Lophotrochozoa</taxon>
        <taxon>Platyhelminthes</taxon>
        <taxon>Cestoda</taxon>
        <taxon>Eucestoda</taxon>
        <taxon>Cyclophyllidea</taxon>
        <taxon>Hymenolepididae</taxon>
        <taxon>Hymenolepis</taxon>
    </lineage>
</organism>
<comment type="similarity">
    <text evidence="3">Belongs to the inositol phosphokinase (IPK) family.</text>
</comment>
<keyword evidence="4" id="KW-0808">Transferase</keyword>
<feature type="domain" description="Exonuclease" evidence="11">
    <location>
        <begin position="206"/>
        <end position="365"/>
    </location>
</feature>
<dbReference type="Pfam" id="PF03770">
    <property type="entry name" value="IPK"/>
    <property type="match status" value="1"/>
</dbReference>
<evidence type="ECO:0000256" key="6">
    <source>
        <dbReference type="ARBA" id="ARBA00022777"/>
    </source>
</evidence>
<keyword evidence="7" id="KW-0378">Hydrolase</keyword>
<dbReference type="GO" id="GO:0032958">
    <property type="term" value="P:inositol phosphate biosynthetic process"/>
    <property type="evidence" value="ECO:0007669"/>
    <property type="project" value="InterPro"/>
</dbReference>
<sequence length="899" mass="100603">MVLPDGDRDGFQVVKSKDKHYKSWPNWVVLKKPLLLKSVVVIEYNGNPGHIPDSSLFLEMFPINVGFFSPSNYRSSWEHDLLTVPGSYLSPHAREMALSGKAVTTPVVKNQGLDPKAISLANLIRNKHYKEVALESKEPKLEAPFPVPEALSEDAFDRTNLLLSVEQMICEQVPLPRKLAGSAWKSSWGSFVPLKKTYKPATAQSPMFALDCEMVFTKVGSELARVTLVDEIGCVVMDRLVKPDHPVENYVTRFSGITREMLAGIETRVPDIQEEMSRLLPDDAILVGHSIENDLKALKIFHPYLIDTSVIFNTACHRKAKPKLRFLAQTFLGKSIQCGKGGHSSSEDAKATLDLVRLKLSQYPEFGDTTSSWVYPKDNHNLPVAANGKNNPTQQFKPNITVLADLNASGARSVPASLRPYLDFLCRKYTETTPFHLSDCLLAGLKVPYCVQMDKPKSDGQNSEEEPMDLEEGEVVENEDEVDEKKSELVGPPMFKRPGKKAIRWIANQAQSLKFVMTRIGIPFKWDKDKEKRKFTKFASAVYMQLRPHSLLIILASGPAVIPQNYVNPTTKITRAFITVTNPVEFSAKYQAQFSQANDSVENNESLPLLQLARVEPLFDFENIPNLPDNLLPFPYQAGGHGSKATSAEFEMLRDPVESIFYKMVPSDERSIQEANFYLTVFADTAPPEIVQLRDVIPTFRGIFKVPSSGVLYLALEDLTAGLTNPSVCDLKMGQLACPPDAGEKKIEHEMSKYPDRGIVGFLLTGMKVYDQRTNRYLTVPRCYGRTVPAEHIFERGLLPFLQGDFKLAKQFLPLISKVRSVFVDEPKLPIALYSSSLLLIYDETRTNLVVKLVDFAHWRSAPEANDPSGVVRGLDTLIDTFGRNNSSPSSKFDIPLIE</sequence>
<dbReference type="EMBL" id="UYSG01000471">
    <property type="protein sequence ID" value="VDL19562.1"/>
    <property type="molecule type" value="Genomic_DNA"/>
</dbReference>
<dbReference type="InterPro" id="IPR034922">
    <property type="entry name" value="REX1-like_exo"/>
</dbReference>
<dbReference type="Pfam" id="PF00929">
    <property type="entry name" value="RNase_T"/>
    <property type="match status" value="1"/>
</dbReference>